<dbReference type="InterPro" id="IPR000182">
    <property type="entry name" value="GNAT_dom"/>
</dbReference>
<dbReference type="AlphaFoldDB" id="A0A934NXH8"/>
<dbReference type="SUPFAM" id="SSF55729">
    <property type="entry name" value="Acyl-CoA N-acyltransferases (Nat)"/>
    <property type="match status" value="1"/>
</dbReference>
<dbReference type="Gene3D" id="3.40.630.30">
    <property type="match status" value="1"/>
</dbReference>
<dbReference type="GO" id="GO:0016747">
    <property type="term" value="F:acyltransferase activity, transferring groups other than amino-acyl groups"/>
    <property type="evidence" value="ECO:0007669"/>
    <property type="project" value="InterPro"/>
</dbReference>
<dbReference type="InterPro" id="IPR052523">
    <property type="entry name" value="Trichothecene_AcTrans"/>
</dbReference>
<evidence type="ECO:0000313" key="3">
    <source>
        <dbReference type="Proteomes" id="UP000655868"/>
    </source>
</evidence>
<dbReference type="RefSeq" id="WP_199708658.1">
    <property type="nucleotide sequence ID" value="NZ_JAEMNV010000019.1"/>
</dbReference>
<keyword evidence="3" id="KW-1185">Reference proteome</keyword>
<dbReference type="InterPro" id="IPR016181">
    <property type="entry name" value="Acyl_CoA_acyltransferase"/>
</dbReference>
<accession>A0A934NXH8</accession>
<evidence type="ECO:0000259" key="1">
    <source>
        <dbReference type="PROSITE" id="PS51186"/>
    </source>
</evidence>
<evidence type="ECO:0000313" key="2">
    <source>
        <dbReference type="EMBL" id="MBJ8342965.1"/>
    </source>
</evidence>
<name>A0A934NXH8_9NOCA</name>
<comment type="caution">
    <text evidence="2">The sequence shown here is derived from an EMBL/GenBank/DDBJ whole genome shotgun (WGS) entry which is preliminary data.</text>
</comment>
<dbReference type="PROSITE" id="PS51186">
    <property type="entry name" value="GNAT"/>
    <property type="match status" value="1"/>
</dbReference>
<dbReference type="Proteomes" id="UP000655868">
    <property type="component" value="Unassembled WGS sequence"/>
</dbReference>
<dbReference type="PANTHER" id="PTHR42791:SF1">
    <property type="entry name" value="N-ACETYLTRANSFERASE DOMAIN-CONTAINING PROTEIN"/>
    <property type="match status" value="1"/>
</dbReference>
<reference evidence="2" key="1">
    <citation type="submission" date="2020-12" db="EMBL/GenBank/DDBJ databases">
        <title>Antrihabitans popcorni sp. nov. and Antrihabitans auranticaus sp. nov., isolated from a larva cave.</title>
        <authorList>
            <person name="Lee S.D."/>
            <person name="Kim I.S."/>
        </authorList>
    </citation>
    <scope>NUCLEOTIDE SEQUENCE</scope>
    <source>
        <strain evidence="2">YC3-6</strain>
    </source>
</reference>
<organism evidence="2 3">
    <name type="scientific">Antrihabitans stalagmiti</name>
    <dbReference type="NCBI Taxonomy" id="2799499"/>
    <lineage>
        <taxon>Bacteria</taxon>
        <taxon>Bacillati</taxon>
        <taxon>Actinomycetota</taxon>
        <taxon>Actinomycetes</taxon>
        <taxon>Mycobacteriales</taxon>
        <taxon>Nocardiaceae</taxon>
        <taxon>Antrihabitans</taxon>
    </lineage>
</organism>
<dbReference type="PANTHER" id="PTHR42791">
    <property type="entry name" value="GNAT FAMILY ACETYLTRANSFERASE"/>
    <property type="match status" value="1"/>
</dbReference>
<dbReference type="EMBL" id="JAEMNV010000019">
    <property type="protein sequence ID" value="MBJ8342965.1"/>
    <property type="molecule type" value="Genomic_DNA"/>
</dbReference>
<gene>
    <name evidence="2" type="ORF">JGU71_29170</name>
</gene>
<sequence length="205" mass="22308">MATIRSAKADDIQALAELLSIAFYRDPVMCHLWPNDKQRAARMPIYFATNLRHHHVPAGGVDVAEDGSTIIGVAVWDPPGHWTQSTTGLLRSLPALVRALGTRLPVAARLRRTLDAAHPRTPHWYMCLLATKPELQTTGVARTLLTHGLGRADAAGEPTYGAATRAVMTPFYRSLGFEDYGDPIDLSSSGTQLLPLWRDASGTDS</sequence>
<proteinExistence type="predicted"/>
<protein>
    <submittedName>
        <fullName evidence="2">GNAT family N-acetyltransferase</fullName>
    </submittedName>
</protein>
<dbReference type="Pfam" id="PF00583">
    <property type="entry name" value="Acetyltransf_1"/>
    <property type="match status" value="1"/>
</dbReference>
<feature type="domain" description="N-acetyltransferase" evidence="1">
    <location>
        <begin position="2"/>
        <end position="199"/>
    </location>
</feature>